<keyword evidence="2" id="KW-1185">Reference proteome</keyword>
<gene>
    <name evidence="1" type="ORF">B7C62_23530</name>
</gene>
<dbReference type="Proteomes" id="UP000192251">
    <property type="component" value="Chromosome"/>
</dbReference>
<evidence type="ECO:0000313" key="2">
    <source>
        <dbReference type="Proteomes" id="UP000192251"/>
    </source>
</evidence>
<dbReference type="KEGG" id="kab:B7C62_23530"/>
<proteinExistence type="predicted"/>
<protein>
    <recommendedName>
        <fullName evidence="3">Cytoplasmic dynein 2 light intermediate chain 1</fullName>
    </recommendedName>
</protein>
<dbReference type="EMBL" id="CP020563">
    <property type="protein sequence ID" value="ARF74870.1"/>
    <property type="molecule type" value="Genomic_DNA"/>
</dbReference>
<name>A0ABC8BYU5_9ACTN</name>
<evidence type="ECO:0008006" key="3">
    <source>
        <dbReference type="Google" id="ProtNLM"/>
    </source>
</evidence>
<organism evidence="1 2">
    <name type="scientific">Kitasatospora albolonga</name>
    <dbReference type="NCBI Taxonomy" id="68173"/>
    <lineage>
        <taxon>Bacteria</taxon>
        <taxon>Bacillati</taxon>
        <taxon>Actinomycetota</taxon>
        <taxon>Actinomycetes</taxon>
        <taxon>Kitasatosporales</taxon>
        <taxon>Streptomycetaceae</taxon>
        <taxon>Kitasatospora</taxon>
    </lineage>
</organism>
<evidence type="ECO:0000313" key="1">
    <source>
        <dbReference type="EMBL" id="ARF74870.1"/>
    </source>
</evidence>
<dbReference type="AlphaFoldDB" id="A0ABC8BYU5"/>
<sequence>MAGGHDTGKTAFLHGMYQRLSEGVHDYFLYSEDRDEEIRLVNAWKVLRETGEFPRVNVRPQSYTFQCTRNFTPLLRMRWTDFRGGAAMGVAEGEEKKIVEQWRDELSRSDNVYLVMDGKALGDWVRNGMPENANFDSGGMNLTSYNRVVHTAMASRADRGVPPPSFVVLITKMDLLPGAADMPLKQALESVVHNLCTLVKSLSGPGVTALVCPVQIGDFKTSQASGGKVLPSLVHPKYLHHPICFSLWYHLTEEIAKCEEELAEIKKRISGGETELTALRTKSIVMFRNAKIQEVQTAQQARETERAEKQAEIAATKEQADLLMREFDRWPIIKAGKVVWRSGRSS</sequence>
<accession>A0ABC8BYU5</accession>
<reference evidence="1 2" key="1">
    <citation type="submission" date="2017-04" db="EMBL/GenBank/DDBJ databases">
        <title>The complete genome sequence of Streptomyces albolongus YIM 101047, the producer of novel bafilomycins and novel odoriferous sesquiterpenoids.</title>
        <authorList>
            <person name="Yin M."/>
            <person name="Jiang Y."/>
        </authorList>
    </citation>
    <scope>NUCLEOTIDE SEQUENCE [LARGE SCALE GENOMIC DNA]</scope>
    <source>
        <strain evidence="1 2">YIM 101047</strain>
    </source>
</reference>